<feature type="compositionally biased region" description="Polar residues" evidence="10">
    <location>
        <begin position="653"/>
        <end position="664"/>
    </location>
</feature>
<proteinExistence type="predicted"/>
<sequence>VLAAQTLKIASINGLGEIDKLENDLEDEIRYENRSPAKTAIGRLRRAGQHKVHSKVVLLIVVLLNIIDCLLVISELVLDFLHVLLDREEVREMVYEFNDQMAKLHDKEGWEKPYEGGPHGSDMEYLAYHFLEYVLNAFVTFAPNVTAKSLQKRSEECVHFLNQTAENSNQSLMSFVNATASKLGADWSGASSEAYGACFGPFLASNQNASAHSGYGYGHGGHDHHSSSSRKLKHHGYTGHSLLDVAHKLHYISVAILSVLVLLLIIKVFCSGKRFFRSRMQVFDGAVVLISFTLDIVFIEGLAVLQLEEFIIIIAFLLPWRILRVLNSLIAARHIEVLQSLCTSRGLSVVNGEIVGTRTPKPSKKDHHHSSSSTKHGSSSSGLAGMLALGKLAFQAADALAPISNGYGHYHQNNNNNNTASGSGSDNKLSPANGHALTVSASDNVINKSDHPSHKAGTEITPAGHVKAESDSDIFTIEQGLLQKHGDQATSDKSVASVNNDVESGAEGNSANVRPFQTSVSVESEDGLAARPTFTLDDSSSTGMSPSLTRQASAAPVPENVATPSTLEEDLDSVGLEALEPEPTVAFSATKPLSKPPQAEQSPSILPTATTSTSSSSPSPDDHTPTSATAEATSSEETGNPSSDETCAEMGQAQINESDSVSRL</sequence>
<feature type="transmembrane region" description="Helical" evidence="11">
    <location>
        <begin position="249"/>
        <end position="270"/>
    </location>
</feature>
<keyword evidence="7" id="KW-0406">Ion transport</keyword>
<keyword evidence="6 11" id="KW-1133">Transmembrane helix</keyword>
<evidence type="ECO:0000256" key="1">
    <source>
        <dbReference type="ARBA" id="ARBA00004651"/>
    </source>
</evidence>
<organism evidence="12 13">
    <name type="scientific">Plakobranchus ocellatus</name>
    <dbReference type="NCBI Taxonomy" id="259542"/>
    <lineage>
        <taxon>Eukaryota</taxon>
        <taxon>Metazoa</taxon>
        <taxon>Spiralia</taxon>
        <taxon>Lophotrochozoa</taxon>
        <taxon>Mollusca</taxon>
        <taxon>Gastropoda</taxon>
        <taxon>Heterobranchia</taxon>
        <taxon>Euthyneura</taxon>
        <taxon>Panpulmonata</taxon>
        <taxon>Sacoglossa</taxon>
        <taxon>Placobranchoidea</taxon>
        <taxon>Plakobranchidae</taxon>
        <taxon>Plakobranchus</taxon>
    </lineage>
</organism>
<dbReference type="GO" id="GO:0030171">
    <property type="term" value="F:voltage-gated proton channel activity"/>
    <property type="evidence" value="ECO:0007669"/>
    <property type="project" value="InterPro"/>
</dbReference>
<reference evidence="12 13" key="1">
    <citation type="journal article" date="2021" name="Elife">
        <title>Chloroplast acquisition without the gene transfer in kleptoplastic sea slugs, Plakobranchus ocellatus.</title>
        <authorList>
            <person name="Maeda T."/>
            <person name="Takahashi S."/>
            <person name="Yoshida T."/>
            <person name="Shimamura S."/>
            <person name="Takaki Y."/>
            <person name="Nagai Y."/>
            <person name="Toyoda A."/>
            <person name="Suzuki Y."/>
            <person name="Arimoto A."/>
            <person name="Ishii H."/>
            <person name="Satoh N."/>
            <person name="Nishiyama T."/>
            <person name="Hasebe M."/>
            <person name="Maruyama T."/>
            <person name="Minagawa J."/>
            <person name="Obokata J."/>
            <person name="Shigenobu S."/>
        </authorList>
    </citation>
    <scope>NUCLEOTIDE SEQUENCE [LARGE SCALE GENOMIC DNA]</scope>
</reference>
<feature type="compositionally biased region" description="Low complexity" evidence="10">
    <location>
        <begin position="371"/>
        <end position="380"/>
    </location>
</feature>
<dbReference type="Gene3D" id="1.20.120.350">
    <property type="entry name" value="Voltage-gated potassium channels. Chain C"/>
    <property type="match status" value="1"/>
</dbReference>
<keyword evidence="9" id="KW-0407">Ion channel</keyword>
<feature type="region of interest" description="Disordered" evidence="10">
    <location>
        <begin position="356"/>
        <end position="380"/>
    </location>
</feature>
<accession>A0AAV3ZXZ9</accession>
<keyword evidence="4 11" id="KW-0812">Transmembrane</keyword>
<feature type="region of interest" description="Disordered" evidence="10">
    <location>
        <begin position="520"/>
        <end position="664"/>
    </location>
</feature>
<evidence type="ECO:0000313" key="12">
    <source>
        <dbReference type="EMBL" id="GFN99767.1"/>
    </source>
</evidence>
<keyword evidence="5" id="KW-0851">Voltage-gated channel</keyword>
<dbReference type="InterPro" id="IPR031846">
    <property type="entry name" value="Hvcn1"/>
</dbReference>
<gene>
    <name evidence="12" type="ORF">PoB_002627300</name>
</gene>
<dbReference type="AlphaFoldDB" id="A0AAV3ZXZ9"/>
<evidence type="ECO:0000256" key="9">
    <source>
        <dbReference type="ARBA" id="ARBA00023303"/>
    </source>
</evidence>
<feature type="non-terminal residue" evidence="12">
    <location>
        <position position="1"/>
    </location>
</feature>
<evidence type="ECO:0000256" key="8">
    <source>
        <dbReference type="ARBA" id="ARBA00023136"/>
    </source>
</evidence>
<evidence type="ECO:0000256" key="3">
    <source>
        <dbReference type="ARBA" id="ARBA00022475"/>
    </source>
</evidence>
<evidence type="ECO:0000256" key="6">
    <source>
        <dbReference type="ARBA" id="ARBA00022989"/>
    </source>
</evidence>
<evidence type="ECO:0000313" key="13">
    <source>
        <dbReference type="Proteomes" id="UP000735302"/>
    </source>
</evidence>
<evidence type="ECO:0000256" key="2">
    <source>
        <dbReference type="ARBA" id="ARBA00022448"/>
    </source>
</evidence>
<dbReference type="GO" id="GO:0005886">
    <property type="term" value="C:plasma membrane"/>
    <property type="evidence" value="ECO:0007669"/>
    <property type="project" value="UniProtKB-SubCell"/>
</dbReference>
<dbReference type="InterPro" id="IPR027359">
    <property type="entry name" value="Volt_channel_dom_sf"/>
</dbReference>
<keyword evidence="13" id="KW-1185">Reference proteome</keyword>
<dbReference type="Proteomes" id="UP000735302">
    <property type="component" value="Unassembled WGS sequence"/>
</dbReference>
<evidence type="ECO:0000256" key="4">
    <source>
        <dbReference type="ARBA" id="ARBA00022692"/>
    </source>
</evidence>
<dbReference type="PANTHER" id="PTHR46480">
    <property type="entry name" value="F20B24.22"/>
    <property type="match status" value="1"/>
</dbReference>
<feature type="compositionally biased region" description="Low complexity" evidence="10">
    <location>
        <begin position="602"/>
        <end position="638"/>
    </location>
</feature>
<feature type="transmembrane region" description="Helical" evidence="11">
    <location>
        <begin position="282"/>
        <end position="304"/>
    </location>
</feature>
<protein>
    <submittedName>
        <fullName evidence="12">Voltage-gated hydrogen channel 1</fullName>
    </submittedName>
</protein>
<dbReference type="EMBL" id="BLXT01003024">
    <property type="protein sequence ID" value="GFN99767.1"/>
    <property type="molecule type" value="Genomic_DNA"/>
</dbReference>
<feature type="region of interest" description="Disordered" evidence="10">
    <location>
        <begin position="411"/>
        <end position="435"/>
    </location>
</feature>
<comment type="caution">
    <text evidence="12">The sequence shown here is derived from an EMBL/GenBank/DDBJ whole genome shotgun (WGS) entry which is preliminary data.</text>
</comment>
<evidence type="ECO:0000256" key="10">
    <source>
        <dbReference type="SAM" id="MobiDB-lite"/>
    </source>
</evidence>
<name>A0AAV3ZXZ9_9GAST</name>
<feature type="compositionally biased region" description="Polar residues" evidence="10">
    <location>
        <begin position="536"/>
        <end position="552"/>
    </location>
</feature>
<dbReference type="GO" id="GO:0034702">
    <property type="term" value="C:monoatomic ion channel complex"/>
    <property type="evidence" value="ECO:0007669"/>
    <property type="project" value="UniProtKB-KW"/>
</dbReference>
<dbReference type="PANTHER" id="PTHR46480:SF1">
    <property type="entry name" value="VOLTAGE-GATED HYDROGEN CHANNEL 1"/>
    <property type="match status" value="1"/>
</dbReference>
<keyword evidence="3" id="KW-1003">Cell membrane</keyword>
<feature type="compositionally biased region" description="Basic residues" evidence="10">
    <location>
        <begin position="361"/>
        <end position="370"/>
    </location>
</feature>
<evidence type="ECO:0000256" key="5">
    <source>
        <dbReference type="ARBA" id="ARBA00022882"/>
    </source>
</evidence>
<feature type="transmembrane region" description="Helical" evidence="11">
    <location>
        <begin position="56"/>
        <end position="78"/>
    </location>
</feature>
<keyword evidence="8 11" id="KW-0472">Membrane</keyword>
<keyword evidence="2" id="KW-0813">Transport</keyword>
<evidence type="ECO:0000256" key="11">
    <source>
        <dbReference type="SAM" id="Phobius"/>
    </source>
</evidence>
<evidence type="ECO:0000256" key="7">
    <source>
        <dbReference type="ARBA" id="ARBA00023065"/>
    </source>
</evidence>
<feature type="compositionally biased region" description="Low complexity" evidence="10">
    <location>
        <begin position="411"/>
        <end position="427"/>
    </location>
</feature>
<comment type="subcellular location">
    <subcellularLocation>
        <location evidence="1">Cell membrane</location>
        <topology evidence="1">Multi-pass membrane protein</topology>
    </subcellularLocation>
</comment>